<keyword evidence="2" id="KW-0963">Cytoplasm</keyword>
<accession>G0N216</accession>
<evidence type="ECO:0000256" key="4">
    <source>
        <dbReference type="ARBA" id="ARBA00022741"/>
    </source>
</evidence>
<evidence type="ECO:0000259" key="10">
    <source>
        <dbReference type="SMART" id="SM00382"/>
    </source>
</evidence>
<dbReference type="Gene3D" id="3.40.50.300">
    <property type="entry name" value="P-loop containing nucleotide triphosphate hydrolases"/>
    <property type="match status" value="1"/>
</dbReference>
<evidence type="ECO:0000256" key="6">
    <source>
        <dbReference type="ARBA" id="ARBA00032509"/>
    </source>
</evidence>
<evidence type="ECO:0000256" key="7">
    <source>
        <dbReference type="ARBA" id="ARBA00034532"/>
    </source>
</evidence>
<comment type="subcellular location">
    <subcellularLocation>
        <location evidence="1">Cytoplasm</location>
    </subcellularLocation>
</comment>
<dbReference type="InterPro" id="IPR050168">
    <property type="entry name" value="AAA_ATPase_domain"/>
</dbReference>
<evidence type="ECO:0000313" key="12">
    <source>
        <dbReference type="Proteomes" id="UP000008068"/>
    </source>
</evidence>
<dbReference type="GO" id="GO:0016887">
    <property type="term" value="F:ATP hydrolysis activity"/>
    <property type="evidence" value="ECO:0007669"/>
    <property type="project" value="InterPro"/>
</dbReference>
<dbReference type="PANTHER" id="PTHR23077">
    <property type="entry name" value="AAA-FAMILY ATPASE"/>
    <property type="match status" value="1"/>
</dbReference>
<dbReference type="InterPro" id="IPR003960">
    <property type="entry name" value="ATPase_AAA_CS"/>
</dbReference>
<sequence length="371" mass="41247">MFKVVCLIGQNGETQEKEEEDRRELFEYYLDLAENSDVINEIVQKSDGYIFSEIEKLSTSINVECAIRGSDYVELIDVEKAFDCFLAGKVGKQDDNQVLPTLDDVGGMFEQKKLLERVIVWPKKYPQLFESVGIPVSKGVLLHGPSGCGKTLLANALISNSKFSVVTVKGPELLSKYIGASEENVRLVFEKARSCAPCILFFDELDSLAPKRGHDSTGVTDRVVNQLLTELDGAEGGMKGVIIIGCTSRIDLIDEALLRPGRFDHHVYCGFPKQEERVEIMKVLTKSSRTIDVDFEELSHKTDGWSGADLQLLFTNAQFYNARQYARAGDGLEEDDVEIDANAIQQVFEDSIPKSKKSGIDTRIGEKVTLA</sequence>
<keyword evidence="4 9" id="KW-0547">Nucleotide-binding</keyword>
<dbReference type="GO" id="GO:0005524">
    <property type="term" value="F:ATP binding"/>
    <property type="evidence" value="ECO:0007669"/>
    <property type="project" value="UniProtKB-KW"/>
</dbReference>
<keyword evidence="3" id="KW-0677">Repeat</keyword>
<dbReference type="AlphaFoldDB" id="G0N216"/>
<dbReference type="Pfam" id="PF00004">
    <property type="entry name" value="AAA"/>
    <property type="match status" value="1"/>
</dbReference>
<proteinExistence type="inferred from homology"/>
<dbReference type="EMBL" id="GL379828">
    <property type="protein sequence ID" value="EGT50337.1"/>
    <property type="molecule type" value="Genomic_DNA"/>
</dbReference>
<dbReference type="Proteomes" id="UP000008068">
    <property type="component" value="Unassembled WGS sequence"/>
</dbReference>
<dbReference type="GO" id="GO:0016558">
    <property type="term" value="P:protein import into peroxisome matrix"/>
    <property type="evidence" value="ECO:0007669"/>
    <property type="project" value="TreeGrafter"/>
</dbReference>
<organism evidence="12">
    <name type="scientific">Caenorhabditis brenneri</name>
    <name type="common">Nematode worm</name>
    <dbReference type="NCBI Taxonomy" id="135651"/>
    <lineage>
        <taxon>Eukaryota</taxon>
        <taxon>Metazoa</taxon>
        <taxon>Ecdysozoa</taxon>
        <taxon>Nematoda</taxon>
        <taxon>Chromadorea</taxon>
        <taxon>Rhabditida</taxon>
        <taxon>Rhabditina</taxon>
        <taxon>Rhabditomorpha</taxon>
        <taxon>Rhabditoidea</taxon>
        <taxon>Rhabditidae</taxon>
        <taxon>Peloderinae</taxon>
        <taxon>Caenorhabditis</taxon>
    </lineage>
</organism>
<dbReference type="PROSITE" id="PS00674">
    <property type="entry name" value="AAA"/>
    <property type="match status" value="1"/>
</dbReference>
<dbReference type="GO" id="GO:0005829">
    <property type="term" value="C:cytosol"/>
    <property type="evidence" value="ECO:0007669"/>
    <property type="project" value="TreeGrafter"/>
</dbReference>
<name>G0N216_CAEBE</name>
<dbReference type="Gene3D" id="1.10.8.60">
    <property type="match status" value="1"/>
</dbReference>
<evidence type="ECO:0000256" key="5">
    <source>
        <dbReference type="ARBA" id="ARBA00022840"/>
    </source>
</evidence>
<evidence type="ECO:0000256" key="8">
    <source>
        <dbReference type="ARBA" id="ARBA00061477"/>
    </source>
</evidence>
<dbReference type="PANTHER" id="PTHR23077:SF12">
    <property type="entry name" value="PEROXISOMAL ATPASE PEX1"/>
    <property type="match status" value="1"/>
</dbReference>
<dbReference type="HOGENOM" id="CLU_000688_21_3_1"/>
<dbReference type="SMART" id="SM00382">
    <property type="entry name" value="AAA"/>
    <property type="match status" value="1"/>
</dbReference>
<evidence type="ECO:0000256" key="9">
    <source>
        <dbReference type="RuleBase" id="RU003651"/>
    </source>
</evidence>
<evidence type="ECO:0000313" key="11">
    <source>
        <dbReference type="EMBL" id="EGT50337.1"/>
    </source>
</evidence>
<dbReference type="SUPFAM" id="SSF52540">
    <property type="entry name" value="P-loop containing nucleoside triphosphate hydrolases"/>
    <property type="match status" value="1"/>
</dbReference>
<dbReference type="OrthoDB" id="2187at2759"/>
<evidence type="ECO:0000256" key="2">
    <source>
        <dbReference type="ARBA" id="ARBA00022490"/>
    </source>
</evidence>
<gene>
    <name evidence="11" type="ORF">CAEBREN_11323</name>
</gene>
<comment type="similarity">
    <text evidence="8">Belongs to the AAA ATPase family. AFG2 subfamily.</text>
</comment>
<dbReference type="InterPro" id="IPR041569">
    <property type="entry name" value="AAA_lid_3"/>
</dbReference>
<dbReference type="InterPro" id="IPR003959">
    <property type="entry name" value="ATPase_AAA_core"/>
</dbReference>
<feature type="domain" description="AAA+ ATPase" evidence="10">
    <location>
        <begin position="136"/>
        <end position="273"/>
    </location>
</feature>
<dbReference type="FunFam" id="3.40.50.300:FF:000567">
    <property type="entry name" value="ATPase, AAA family protein"/>
    <property type="match status" value="1"/>
</dbReference>
<evidence type="ECO:0000256" key="3">
    <source>
        <dbReference type="ARBA" id="ARBA00022737"/>
    </source>
</evidence>
<dbReference type="STRING" id="135651.G0N216"/>
<dbReference type="InterPro" id="IPR027417">
    <property type="entry name" value="P-loop_NTPase"/>
</dbReference>
<dbReference type="eggNOG" id="KOG0735">
    <property type="taxonomic scope" value="Eukaryota"/>
</dbReference>
<dbReference type="Pfam" id="PF17862">
    <property type="entry name" value="AAA_lid_3"/>
    <property type="match status" value="1"/>
</dbReference>
<dbReference type="GO" id="GO:0005778">
    <property type="term" value="C:peroxisomal membrane"/>
    <property type="evidence" value="ECO:0007669"/>
    <property type="project" value="TreeGrafter"/>
</dbReference>
<reference evidence="12" key="1">
    <citation type="submission" date="2011-07" db="EMBL/GenBank/DDBJ databases">
        <authorList>
            <consortium name="Caenorhabditis brenneri Sequencing and Analysis Consortium"/>
            <person name="Wilson R.K."/>
        </authorList>
    </citation>
    <scope>NUCLEOTIDE SEQUENCE [LARGE SCALE GENOMIC DNA]</scope>
    <source>
        <strain evidence="12">PB2801</strain>
    </source>
</reference>
<dbReference type="InParanoid" id="G0N216"/>
<keyword evidence="12" id="KW-1185">Reference proteome</keyword>
<dbReference type="OMA" id="WPKKYPQ"/>
<dbReference type="FunFam" id="1.10.8.60:FF:000105">
    <property type="entry name" value="PeRoXisome assembly factor"/>
    <property type="match status" value="1"/>
</dbReference>
<keyword evidence="5 9" id="KW-0067">ATP-binding</keyword>
<protein>
    <recommendedName>
        <fullName evidence="7">Peroxisomal ATPase PEX1</fullName>
    </recommendedName>
    <alternativeName>
        <fullName evidence="6">Peroxin-1</fullName>
    </alternativeName>
</protein>
<evidence type="ECO:0000256" key="1">
    <source>
        <dbReference type="ARBA" id="ARBA00004496"/>
    </source>
</evidence>
<dbReference type="InterPro" id="IPR003593">
    <property type="entry name" value="AAA+_ATPase"/>
</dbReference>